<reference evidence="3 4" key="1">
    <citation type="journal article" date="2020" name="Microbes Environ.">
        <title>Synthetic bacterial community of duckweed: a simple and stable system to study plant-microbe interactions.</title>
        <authorList>
            <person name="Ishizawa H."/>
            <person name="Tada M."/>
            <person name="Kuroda M."/>
            <person name="Inoue D."/>
            <person name="Futamata H."/>
            <person name="Ike M."/>
        </authorList>
    </citation>
    <scope>NUCLEOTIDE SEQUENCE [LARGE SCALE GENOMIC DNA]</scope>
    <source>
        <strain evidence="3 4">DW100</strain>
    </source>
</reference>
<dbReference type="Gene3D" id="3.80.10.10">
    <property type="entry name" value="Ribonuclease Inhibitor"/>
    <property type="match status" value="1"/>
</dbReference>
<sequence length="352" mass="40703">MKAMTDFIKKLEKEFNTPIIYSKEHIWENYYEIDKDGNIKTLYLYEVDLKDIGILLPIADSLVKLALPYCNVDMLRPLNAFSRLETLDLTGNKLPEKSFRYLGDLKSLRNLDLGATGLKDTSLLGDLINLEILYISCNPYLEVNGLEHLKFLQRLDVTLTKIDHIKKINVNENIRSLNIGETKIEKITDLERFPYLEELRVNGSRVDKIEGLDTLHNLKQLFISCTHVEEIEGLEGLTNLEVLDLSHNEISKIKGLDNLKNLKRLNLSENKISKVENLDHLINLEFLTFEINKIKEFDAFFLSNLVSECFISLCFTGNYIKEIKDVPKNVTITFEADHFVPRVFPMSNDLFR</sequence>
<proteinExistence type="predicted"/>
<dbReference type="InterPro" id="IPR050836">
    <property type="entry name" value="SDS22/Internalin_LRR"/>
</dbReference>
<protein>
    <submittedName>
        <fullName evidence="3">Leucine-rich repeat domain-containing protein</fullName>
    </submittedName>
</protein>
<evidence type="ECO:0000256" key="1">
    <source>
        <dbReference type="ARBA" id="ARBA00022614"/>
    </source>
</evidence>
<dbReference type="InterPro" id="IPR001611">
    <property type="entry name" value="Leu-rich_rpt"/>
</dbReference>
<name>A0ABN7CBN0_9FLAO</name>
<gene>
    <name evidence="3" type="ORF">CRDW_11700</name>
</gene>
<dbReference type="PRINTS" id="PR00019">
    <property type="entry name" value="LEURICHRPT"/>
</dbReference>
<dbReference type="SUPFAM" id="SSF52058">
    <property type="entry name" value="L domain-like"/>
    <property type="match status" value="1"/>
</dbReference>
<evidence type="ECO:0000256" key="2">
    <source>
        <dbReference type="ARBA" id="ARBA00022737"/>
    </source>
</evidence>
<evidence type="ECO:0000313" key="4">
    <source>
        <dbReference type="Proteomes" id="UP001380186"/>
    </source>
</evidence>
<dbReference type="InterPro" id="IPR025875">
    <property type="entry name" value="Leu-rich_rpt_4"/>
</dbReference>
<dbReference type="SMART" id="SM00369">
    <property type="entry name" value="LRR_TYP"/>
    <property type="match status" value="3"/>
</dbReference>
<keyword evidence="2" id="KW-0677">Repeat</keyword>
<dbReference type="PROSITE" id="PS51450">
    <property type="entry name" value="LRR"/>
    <property type="match status" value="2"/>
</dbReference>
<dbReference type="SMART" id="SM00365">
    <property type="entry name" value="LRR_SD22"/>
    <property type="match status" value="4"/>
</dbReference>
<dbReference type="RefSeq" id="WP_338614624.1">
    <property type="nucleotide sequence ID" value="NZ_AP029022.1"/>
</dbReference>
<dbReference type="PANTHER" id="PTHR46652">
    <property type="entry name" value="LEUCINE-RICH REPEAT AND IQ DOMAIN-CONTAINING PROTEIN 1-RELATED"/>
    <property type="match status" value="1"/>
</dbReference>
<dbReference type="InterPro" id="IPR032675">
    <property type="entry name" value="LRR_dom_sf"/>
</dbReference>
<evidence type="ECO:0000313" key="3">
    <source>
        <dbReference type="EMBL" id="BEV03796.1"/>
    </source>
</evidence>
<accession>A0ABN7CBN0</accession>
<organism evidence="3 4">
    <name type="scientific">Chryseobacterium gambrini</name>
    <dbReference type="NCBI Taxonomy" id="373672"/>
    <lineage>
        <taxon>Bacteria</taxon>
        <taxon>Pseudomonadati</taxon>
        <taxon>Bacteroidota</taxon>
        <taxon>Flavobacteriia</taxon>
        <taxon>Flavobacteriales</taxon>
        <taxon>Weeksellaceae</taxon>
        <taxon>Chryseobacterium group</taxon>
        <taxon>Chryseobacterium</taxon>
    </lineage>
</organism>
<dbReference type="EMBL" id="AP029022">
    <property type="protein sequence ID" value="BEV03796.1"/>
    <property type="molecule type" value="Genomic_DNA"/>
</dbReference>
<dbReference type="PANTHER" id="PTHR46652:SF3">
    <property type="entry name" value="LEUCINE-RICH REPEAT-CONTAINING PROTEIN 9"/>
    <property type="match status" value="1"/>
</dbReference>
<dbReference type="Pfam" id="PF12799">
    <property type="entry name" value="LRR_4"/>
    <property type="match status" value="1"/>
</dbReference>
<dbReference type="Proteomes" id="UP001380186">
    <property type="component" value="Chromosome"/>
</dbReference>
<dbReference type="InterPro" id="IPR003591">
    <property type="entry name" value="Leu-rich_rpt_typical-subtyp"/>
</dbReference>
<keyword evidence="1" id="KW-0433">Leucine-rich repeat</keyword>
<keyword evidence="4" id="KW-1185">Reference proteome</keyword>